<evidence type="ECO:0000313" key="7">
    <source>
        <dbReference type="Proteomes" id="UP000554482"/>
    </source>
</evidence>
<dbReference type="FunFam" id="3.20.20.80:FF:000141">
    <property type="entry name" value="Glucosylceramidase beta 3 (gene/pseudogene)"/>
    <property type="match status" value="1"/>
</dbReference>
<evidence type="ECO:0000313" key="6">
    <source>
        <dbReference type="EMBL" id="KAF5200160.1"/>
    </source>
</evidence>
<name>A0A7J6WU38_THATH</name>
<feature type="chain" id="PRO_5029830050" evidence="5">
    <location>
        <begin position="23"/>
        <end position="310"/>
    </location>
</feature>
<keyword evidence="2" id="KW-0378">Hydrolase</keyword>
<evidence type="ECO:0000256" key="3">
    <source>
        <dbReference type="ARBA" id="ARBA00023295"/>
    </source>
</evidence>
<sequence>MAVMKIVHLALDLLVMFNSILFIERPSSLWSSTDSNDSSVFNRTSFPNDFIFGTASASYQFEGAYKEDGRGPSIWDTYTHKYPERITDASNGDVATDHYHRYKEDVAIMKDMGMDAYRFSISWSRILPNGKLSGGVNEKGIQFYNNLIDELLSKGLRPFVTLFHWDLPQHLEDEYGGFLSSEIVPDFQDFAELCYKEFAAVKVYKEKYQADQKGKIGITLVSHWAVPFSNSKADKDAAQRSIDFAFGWFMHPITYGKLTAERNGMDEINDSTLSLEEALTDNMRIDYHRNHLSYALMAMKLGVDLRGYFA</sequence>
<protein>
    <submittedName>
        <fullName evidence="6">Beta-glucosidase</fullName>
    </submittedName>
</protein>
<dbReference type="GO" id="GO:0005975">
    <property type="term" value="P:carbohydrate metabolic process"/>
    <property type="evidence" value="ECO:0007669"/>
    <property type="project" value="InterPro"/>
</dbReference>
<dbReference type="EMBL" id="JABWDY010011092">
    <property type="protein sequence ID" value="KAF5200160.1"/>
    <property type="molecule type" value="Genomic_DNA"/>
</dbReference>
<dbReference type="GO" id="GO:0008422">
    <property type="term" value="F:beta-glucosidase activity"/>
    <property type="evidence" value="ECO:0007669"/>
    <property type="project" value="UniProtKB-ARBA"/>
</dbReference>
<dbReference type="AlphaFoldDB" id="A0A7J6WU38"/>
<dbReference type="SUPFAM" id="SSF51445">
    <property type="entry name" value="(Trans)glycosidases"/>
    <property type="match status" value="1"/>
</dbReference>
<proteinExistence type="inferred from homology"/>
<dbReference type="Proteomes" id="UP000554482">
    <property type="component" value="Unassembled WGS sequence"/>
</dbReference>
<feature type="signal peptide" evidence="5">
    <location>
        <begin position="1"/>
        <end position="22"/>
    </location>
</feature>
<dbReference type="PANTHER" id="PTHR10353:SF137">
    <property type="entry name" value="MYROSINASE 3-RELATED"/>
    <property type="match status" value="1"/>
</dbReference>
<evidence type="ECO:0000256" key="5">
    <source>
        <dbReference type="SAM" id="SignalP"/>
    </source>
</evidence>
<evidence type="ECO:0000256" key="4">
    <source>
        <dbReference type="RuleBase" id="RU003690"/>
    </source>
</evidence>
<dbReference type="PANTHER" id="PTHR10353">
    <property type="entry name" value="GLYCOSYL HYDROLASE"/>
    <property type="match status" value="1"/>
</dbReference>
<accession>A0A7J6WU38</accession>
<keyword evidence="5" id="KW-0732">Signal</keyword>
<dbReference type="PROSITE" id="PS00653">
    <property type="entry name" value="GLYCOSYL_HYDROL_F1_2"/>
    <property type="match status" value="1"/>
</dbReference>
<comment type="caution">
    <text evidence="6">The sequence shown here is derived from an EMBL/GenBank/DDBJ whole genome shotgun (WGS) entry which is preliminary data.</text>
</comment>
<dbReference type="OrthoDB" id="65569at2759"/>
<organism evidence="6 7">
    <name type="scientific">Thalictrum thalictroides</name>
    <name type="common">Rue-anemone</name>
    <name type="synonym">Anemone thalictroides</name>
    <dbReference type="NCBI Taxonomy" id="46969"/>
    <lineage>
        <taxon>Eukaryota</taxon>
        <taxon>Viridiplantae</taxon>
        <taxon>Streptophyta</taxon>
        <taxon>Embryophyta</taxon>
        <taxon>Tracheophyta</taxon>
        <taxon>Spermatophyta</taxon>
        <taxon>Magnoliopsida</taxon>
        <taxon>Ranunculales</taxon>
        <taxon>Ranunculaceae</taxon>
        <taxon>Thalictroideae</taxon>
        <taxon>Thalictrum</taxon>
    </lineage>
</organism>
<dbReference type="InterPro" id="IPR017853">
    <property type="entry name" value="GH"/>
</dbReference>
<comment type="similarity">
    <text evidence="1 4">Belongs to the glycosyl hydrolase 1 family.</text>
</comment>
<feature type="non-terminal residue" evidence="6">
    <location>
        <position position="310"/>
    </location>
</feature>
<evidence type="ECO:0000256" key="2">
    <source>
        <dbReference type="ARBA" id="ARBA00022801"/>
    </source>
</evidence>
<dbReference type="InterPro" id="IPR033132">
    <property type="entry name" value="GH_1_N_CS"/>
</dbReference>
<keyword evidence="3" id="KW-0326">Glycosidase</keyword>
<reference evidence="6 7" key="1">
    <citation type="submission" date="2020-06" db="EMBL/GenBank/DDBJ databases">
        <title>Transcriptomic and genomic resources for Thalictrum thalictroides and T. hernandezii: Facilitating candidate gene discovery in an emerging model plant lineage.</title>
        <authorList>
            <person name="Arias T."/>
            <person name="Riano-Pachon D.M."/>
            <person name="Di Stilio V.S."/>
        </authorList>
    </citation>
    <scope>NUCLEOTIDE SEQUENCE [LARGE SCALE GENOMIC DNA]</scope>
    <source>
        <strain evidence="7">cv. WT478/WT964</strain>
        <tissue evidence="6">Leaves</tissue>
    </source>
</reference>
<keyword evidence="7" id="KW-1185">Reference proteome</keyword>
<dbReference type="Pfam" id="PF00232">
    <property type="entry name" value="Glyco_hydro_1"/>
    <property type="match status" value="2"/>
</dbReference>
<dbReference type="Gene3D" id="3.20.20.80">
    <property type="entry name" value="Glycosidases"/>
    <property type="match status" value="3"/>
</dbReference>
<evidence type="ECO:0000256" key="1">
    <source>
        <dbReference type="ARBA" id="ARBA00010838"/>
    </source>
</evidence>
<gene>
    <name evidence="6" type="ORF">FRX31_010252</name>
</gene>
<dbReference type="InterPro" id="IPR001360">
    <property type="entry name" value="Glyco_hydro_1"/>
</dbReference>